<name>A0A0J7J2U9_9FLAO</name>
<dbReference type="STRING" id="1304281.ACM44_02455"/>
<evidence type="ECO:0000313" key="2">
    <source>
        <dbReference type="EMBL" id="KMQ72384.1"/>
    </source>
</evidence>
<organism evidence="2 3">
    <name type="scientific">Chryseobacterium koreense CCUG 49689</name>
    <dbReference type="NCBI Taxonomy" id="1304281"/>
    <lineage>
        <taxon>Bacteria</taxon>
        <taxon>Pseudomonadati</taxon>
        <taxon>Bacteroidota</taxon>
        <taxon>Flavobacteriia</taxon>
        <taxon>Flavobacteriales</taxon>
        <taxon>Weeksellaceae</taxon>
        <taxon>Chryseobacterium group</taxon>
        <taxon>Chryseobacterium</taxon>
    </lineage>
</organism>
<dbReference type="AlphaFoldDB" id="A0A0J7J2U9"/>
<reference evidence="2 3" key="1">
    <citation type="journal article" date="2004" name="Int. J. Syst. Evol. Microbiol.">
        <title>Kaistella koreensis gen. nov., sp. nov., a novel member of the Chryseobacterium-Bergeyella-Riemerella branch.</title>
        <authorList>
            <person name="Kim M.K."/>
            <person name="Im W.T."/>
            <person name="Shin Y.K."/>
            <person name="Lim J.H."/>
            <person name="Kim S.H."/>
            <person name="Lee B.C."/>
            <person name="Park M.Y."/>
            <person name="Lee K.Y."/>
            <person name="Lee S.T."/>
        </authorList>
    </citation>
    <scope>NUCLEOTIDE SEQUENCE [LARGE SCALE GENOMIC DNA]</scope>
    <source>
        <strain evidence="2 3">CCUG 49689</strain>
    </source>
</reference>
<feature type="domain" description="DUF4296" evidence="1">
    <location>
        <begin position="23"/>
        <end position="99"/>
    </location>
</feature>
<proteinExistence type="predicted"/>
<evidence type="ECO:0000259" key="1">
    <source>
        <dbReference type="Pfam" id="PF14129"/>
    </source>
</evidence>
<dbReference type="InterPro" id="IPR025381">
    <property type="entry name" value="DUF4296"/>
</dbReference>
<dbReference type="OrthoDB" id="1525222at2"/>
<sequence>MKKLLFVCISFLMVNCSHLIDEPKNLIPKDQMSEIIAEFAMNDQLRIIDPEANLENATRYTLNKYHVKGNQFTESYKFYIATGKLEKILDNAQKIILEKHPEAKSYIDQKIKENPNVPAFAR</sequence>
<gene>
    <name evidence="2" type="ORF">ACM44_02455</name>
</gene>
<keyword evidence="3" id="KW-1185">Reference proteome</keyword>
<evidence type="ECO:0000313" key="3">
    <source>
        <dbReference type="Proteomes" id="UP000035900"/>
    </source>
</evidence>
<accession>A0A0J7J2U9</accession>
<dbReference type="EMBL" id="LFNG01000003">
    <property type="protein sequence ID" value="KMQ72384.1"/>
    <property type="molecule type" value="Genomic_DNA"/>
</dbReference>
<dbReference type="Pfam" id="PF14129">
    <property type="entry name" value="DUF4296"/>
    <property type="match status" value="1"/>
</dbReference>
<dbReference type="RefSeq" id="WP_048498578.1">
    <property type="nucleotide sequence ID" value="NZ_LFNG01000003.1"/>
</dbReference>
<protein>
    <recommendedName>
        <fullName evidence="1">DUF4296 domain-containing protein</fullName>
    </recommendedName>
</protein>
<dbReference type="PATRIC" id="fig|1304281.5.peg.531"/>
<dbReference type="Proteomes" id="UP000035900">
    <property type="component" value="Unassembled WGS sequence"/>
</dbReference>
<comment type="caution">
    <text evidence="2">The sequence shown here is derived from an EMBL/GenBank/DDBJ whole genome shotgun (WGS) entry which is preliminary data.</text>
</comment>